<evidence type="ECO:0000256" key="1">
    <source>
        <dbReference type="SAM" id="SignalP"/>
    </source>
</evidence>
<feature type="signal peptide" evidence="1">
    <location>
        <begin position="1"/>
        <end position="18"/>
    </location>
</feature>
<sequence length="166" mass="18552">MKLLYLLCLYCTVSIAQTTPQQLAERFFKATADNNLGAFKQLYPDVTALTVFIKSVAKKNEYTDAMIEETSYTGTNNAANSFETLQYQISSLGLNMKNAKITNVLTLNEDVQLNEGQEGDPIMVKATKVTIQFTTAGKNYSLVIPHTLQISGRWYISEEQMEISSL</sequence>
<accession>A0A0A2MI84</accession>
<dbReference type="Proteomes" id="UP000030111">
    <property type="component" value="Unassembled WGS sequence"/>
</dbReference>
<keyword evidence="1" id="KW-0732">Signal</keyword>
<comment type="caution">
    <text evidence="2">The sequence shown here is derived from an EMBL/GenBank/DDBJ whole genome shotgun (WGS) entry which is preliminary data.</text>
</comment>
<dbReference type="OrthoDB" id="9903598at2"/>
<dbReference type="EMBL" id="JRLY01000021">
    <property type="protein sequence ID" value="KGO91286.1"/>
    <property type="molecule type" value="Genomic_DNA"/>
</dbReference>
<protein>
    <submittedName>
        <fullName evidence="2">Uncharacterized protein</fullName>
    </submittedName>
</protein>
<dbReference type="STRING" id="1121898.GCA_000422725_03992"/>
<reference evidence="2 3" key="1">
    <citation type="submission" date="2013-09" db="EMBL/GenBank/DDBJ databases">
        <authorList>
            <person name="Zeng Z."/>
            <person name="Chen C."/>
        </authorList>
    </citation>
    <scope>NUCLEOTIDE SEQUENCE [LARGE SCALE GENOMIC DNA]</scope>
    <source>
        <strain evidence="2 3">WB 4.1-42</strain>
    </source>
</reference>
<dbReference type="RefSeq" id="WP_026990004.1">
    <property type="nucleotide sequence ID" value="NZ_AUGP01000007.1"/>
</dbReference>
<proteinExistence type="predicted"/>
<dbReference type="eggNOG" id="ENOG5032HFQ">
    <property type="taxonomic scope" value="Bacteria"/>
</dbReference>
<gene>
    <name evidence="2" type="ORF">Q766_18585</name>
</gene>
<evidence type="ECO:0000313" key="2">
    <source>
        <dbReference type="EMBL" id="KGO91286.1"/>
    </source>
</evidence>
<organism evidence="2 3">
    <name type="scientific">Flavobacterium subsaxonicum WB 4.1-42 = DSM 21790</name>
    <dbReference type="NCBI Taxonomy" id="1121898"/>
    <lineage>
        <taxon>Bacteria</taxon>
        <taxon>Pseudomonadati</taxon>
        <taxon>Bacteroidota</taxon>
        <taxon>Flavobacteriia</taxon>
        <taxon>Flavobacteriales</taxon>
        <taxon>Flavobacteriaceae</taxon>
        <taxon>Flavobacterium</taxon>
    </lineage>
</organism>
<dbReference type="AlphaFoldDB" id="A0A0A2MI84"/>
<name>A0A0A2MI84_9FLAO</name>
<evidence type="ECO:0000313" key="3">
    <source>
        <dbReference type="Proteomes" id="UP000030111"/>
    </source>
</evidence>
<keyword evidence="3" id="KW-1185">Reference proteome</keyword>
<feature type="chain" id="PRO_5002003385" evidence="1">
    <location>
        <begin position="19"/>
        <end position="166"/>
    </location>
</feature>